<keyword evidence="3" id="KW-1185">Reference proteome</keyword>
<feature type="transmembrane region" description="Helical" evidence="1">
    <location>
        <begin position="53"/>
        <end position="76"/>
    </location>
</feature>
<comment type="caution">
    <text evidence="2">The sequence shown here is derived from an EMBL/GenBank/DDBJ whole genome shotgun (WGS) entry which is preliminary data.</text>
</comment>
<keyword evidence="1" id="KW-0812">Transmembrane</keyword>
<keyword evidence="1" id="KW-1133">Transmembrane helix</keyword>
<dbReference type="RefSeq" id="WP_171015363.1">
    <property type="nucleotide sequence ID" value="NZ_BPRE01000009.1"/>
</dbReference>
<reference evidence="2" key="2">
    <citation type="submission" date="2021-08" db="EMBL/GenBank/DDBJ databases">
        <authorList>
            <person name="Tani A."/>
            <person name="Ola A."/>
            <person name="Ogura Y."/>
            <person name="Katsura K."/>
            <person name="Hayashi T."/>
        </authorList>
    </citation>
    <scope>NUCLEOTIDE SEQUENCE</scope>
    <source>
        <strain evidence="2">DSM 14458</strain>
    </source>
</reference>
<protein>
    <submittedName>
        <fullName evidence="2">Uncharacterized protein</fullName>
    </submittedName>
</protein>
<sequence length="80" mass="9017">MADHASPNRPLPESLTRFLSDPASQVIPLQAHAFPRLDKPETNKRRPSPPNRAMRIFLAWALAYNVLGFAIIVLLWRSLG</sequence>
<name>A0ABQ4UW68_9HYPH</name>
<dbReference type="EMBL" id="BPRE01000009">
    <property type="protein sequence ID" value="GJE76561.1"/>
    <property type="molecule type" value="Genomic_DNA"/>
</dbReference>
<evidence type="ECO:0000256" key="1">
    <source>
        <dbReference type="SAM" id="Phobius"/>
    </source>
</evidence>
<gene>
    <name evidence="2" type="ORF">BGCPKDLD_3156</name>
</gene>
<dbReference type="Proteomes" id="UP001055093">
    <property type="component" value="Unassembled WGS sequence"/>
</dbReference>
<evidence type="ECO:0000313" key="3">
    <source>
        <dbReference type="Proteomes" id="UP001055093"/>
    </source>
</evidence>
<accession>A0ABQ4UW68</accession>
<reference evidence="2" key="1">
    <citation type="journal article" date="2021" name="Front. Microbiol.">
        <title>Comprehensive Comparative Genomics and Phenotyping of Methylobacterium Species.</title>
        <authorList>
            <person name="Alessa O."/>
            <person name="Ogura Y."/>
            <person name="Fujitani Y."/>
            <person name="Takami H."/>
            <person name="Hayashi T."/>
            <person name="Sahin N."/>
            <person name="Tani A."/>
        </authorList>
    </citation>
    <scope>NUCLEOTIDE SEQUENCE</scope>
    <source>
        <strain evidence="2">DSM 14458</strain>
    </source>
</reference>
<keyword evidence="1" id="KW-0472">Membrane</keyword>
<evidence type="ECO:0000313" key="2">
    <source>
        <dbReference type="EMBL" id="GJE76561.1"/>
    </source>
</evidence>
<organism evidence="2 3">
    <name type="scientific">Methylorubrum suomiense</name>
    <dbReference type="NCBI Taxonomy" id="144191"/>
    <lineage>
        <taxon>Bacteria</taxon>
        <taxon>Pseudomonadati</taxon>
        <taxon>Pseudomonadota</taxon>
        <taxon>Alphaproteobacteria</taxon>
        <taxon>Hyphomicrobiales</taxon>
        <taxon>Methylobacteriaceae</taxon>
        <taxon>Methylorubrum</taxon>
    </lineage>
</organism>
<proteinExistence type="predicted"/>